<feature type="domain" description="Aspartyl/asparaginy/proline hydroxylase" evidence="5">
    <location>
        <begin position="71"/>
        <end position="227"/>
    </location>
</feature>
<protein>
    <submittedName>
        <fullName evidence="6">Aspartyl/asparaginyl beta-hydroxylase domain-containing protein</fullName>
    </submittedName>
</protein>
<dbReference type="PANTHER" id="PTHR46332:SF5">
    <property type="entry name" value="ASPARTATE BETA-HYDROXYLASE DOMAIN CONTAINING 2"/>
    <property type="match status" value="1"/>
</dbReference>
<dbReference type="InterPro" id="IPR007803">
    <property type="entry name" value="Asp/Arg/Pro-Hydrxlase"/>
</dbReference>
<proteinExistence type="inferred from homology"/>
<feature type="region of interest" description="Disordered" evidence="4">
    <location>
        <begin position="1"/>
        <end position="22"/>
    </location>
</feature>
<dbReference type="RefSeq" id="WP_252166159.1">
    <property type="nucleotide sequence ID" value="NZ_CP084930.1"/>
</dbReference>
<dbReference type="Pfam" id="PF05118">
    <property type="entry name" value="Asp_Arg_Hydrox"/>
    <property type="match status" value="1"/>
</dbReference>
<comment type="similarity">
    <text evidence="1">Belongs to the aspartyl/asparaginyl beta-hydroxylase family.</text>
</comment>
<sequence>MAERRQTGVAQTIEKQLPPQPSKALIPKRPLVMRLGLWLQPRINRLSARSSKIGNEAFYDTAHFPWVAQLEAQWEAIREEALRVSQDLSKVPPLAEISPDHRRIAPAGMWRSFFLYGYGYRVEANCEAAPVTARLLKSVPGLNSALFSILKPGTHIPAHTGVSKAILTCHLGLRVPAERARCRMRVGEEQTLWEEGKAFVFDDMFNHEVWNDTDEVRIVLLVQFRRPMRPLGRAIGELFLWGVRHSRFVQDARRGVAEWKAG</sequence>
<evidence type="ECO:0000256" key="3">
    <source>
        <dbReference type="ARBA" id="ARBA00023002"/>
    </source>
</evidence>
<evidence type="ECO:0000313" key="6">
    <source>
        <dbReference type="EMBL" id="USI72350.1"/>
    </source>
</evidence>
<name>A0ABY4X6W8_9SPHN</name>
<dbReference type="PANTHER" id="PTHR46332">
    <property type="entry name" value="ASPARTATE BETA-HYDROXYLASE DOMAIN-CONTAINING PROTEIN 2"/>
    <property type="match status" value="1"/>
</dbReference>
<evidence type="ECO:0000259" key="5">
    <source>
        <dbReference type="Pfam" id="PF05118"/>
    </source>
</evidence>
<keyword evidence="7" id="KW-1185">Reference proteome</keyword>
<dbReference type="Gene3D" id="2.60.120.330">
    <property type="entry name" value="B-lactam Antibiotic, Isopenicillin N Synthase, Chain"/>
    <property type="match status" value="1"/>
</dbReference>
<evidence type="ECO:0000256" key="4">
    <source>
        <dbReference type="SAM" id="MobiDB-lite"/>
    </source>
</evidence>
<dbReference type="SUPFAM" id="SSF51197">
    <property type="entry name" value="Clavaminate synthase-like"/>
    <property type="match status" value="1"/>
</dbReference>
<dbReference type="Proteomes" id="UP001056937">
    <property type="component" value="Chromosome 1"/>
</dbReference>
<keyword evidence="2" id="KW-0223">Dioxygenase</keyword>
<gene>
    <name evidence="6" type="ORF">LHA26_13770</name>
</gene>
<reference evidence="6" key="1">
    <citation type="journal article" date="2022" name="Toxins">
        <title>Genomic Analysis of Sphingopyxis sp. USTB-05 for Biodegrading Cyanobacterial Hepatotoxins.</title>
        <authorList>
            <person name="Liu C."/>
            <person name="Xu Q."/>
            <person name="Zhao Z."/>
            <person name="Zhang H."/>
            <person name="Liu X."/>
            <person name="Yin C."/>
            <person name="Liu Y."/>
            <person name="Yan H."/>
        </authorList>
    </citation>
    <scope>NUCLEOTIDE SEQUENCE</scope>
    <source>
        <strain evidence="6">NBD5</strain>
    </source>
</reference>
<dbReference type="EMBL" id="CP084930">
    <property type="protein sequence ID" value="USI72350.1"/>
    <property type="molecule type" value="Genomic_DNA"/>
</dbReference>
<evidence type="ECO:0000256" key="1">
    <source>
        <dbReference type="ARBA" id="ARBA00007730"/>
    </source>
</evidence>
<dbReference type="InterPro" id="IPR051821">
    <property type="entry name" value="Asp/Asn_beta-hydroxylase"/>
</dbReference>
<organism evidence="6 7">
    <name type="scientific">Sphingomonas morindae</name>
    <dbReference type="NCBI Taxonomy" id="1541170"/>
    <lineage>
        <taxon>Bacteria</taxon>
        <taxon>Pseudomonadati</taxon>
        <taxon>Pseudomonadota</taxon>
        <taxon>Alphaproteobacteria</taxon>
        <taxon>Sphingomonadales</taxon>
        <taxon>Sphingomonadaceae</taxon>
        <taxon>Sphingomonas</taxon>
    </lineage>
</organism>
<keyword evidence="3" id="KW-0560">Oxidoreductase</keyword>
<accession>A0ABY4X6W8</accession>
<evidence type="ECO:0000256" key="2">
    <source>
        <dbReference type="ARBA" id="ARBA00022964"/>
    </source>
</evidence>
<dbReference type="InterPro" id="IPR027443">
    <property type="entry name" value="IPNS-like_sf"/>
</dbReference>
<evidence type="ECO:0000313" key="7">
    <source>
        <dbReference type="Proteomes" id="UP001056937"/>
    </source>
</evidence>